<dbReference type="AlphaFoldDB" id="M6CKX2"/>
<dbReference type="EMBL" id="ANIK01000111">
    <property type="protein sequence ID" value="EMJ91261.1"/>
    <property type="molecule type" value="Genomic_DNA"/>
</dbReference>
<evidence type="ECO:0000259" key="2">
    <source>
        <dbReference type="Pfam" id="PF21821"/>
    </source>
</evidence>
<dbReference type="OrthoDB" id="341780at2"/>
<proteinExistence type="predicted"/>
<sequence>MGILSGRDKIALTDGDDEVELNVSLDIQHSYPAEITRHTVEKEVGMTSITDHVIPGQRGMTLNALLSSSIGVIALSRTTVDEKLETLVRWQSGGALVTLLGYGTGGIIGKILSMLPSVFRYVEPNDPDNRYLGRSADEIPNLIIGDLNIQETKDTGDDVTVNLSLFPVLIAEAKTRQLRRVKSAGGRTPQKQTKTGNPPPVKSTSWSGSFFQ</sequence>
<feature type="compositionally biased region" description="Polar residues" evidence="1">
    <location>
        <begin position="189"/>
        <end position="212"/>
    </location>
</feature>
<gene>
    <name evidence="3" type="ORF">LEP1GSC194_1027</name>
</gene>
<dbReference type="PATRIC" id="fig|1218565.3.peg.4114"/>
<dbReference type="RefSeq" id="WP_020775006.1">
    <property type="nucleotide sequence ID" value="NZ_ANIK01000111.1"/>
</dbReference>
<dbReference type="Proteomes" id="UP000011988">
    <property type="component" value="Unassembled WGS sequence"/>
</dbReference>
<evidence type="ECO:0000256" key="1">
    <source>
        <dbReference type="SAM" id="MobiDB-lite"/>
    </source>
</evidence>
<dbReference type="InterPro" id="IPR048494">
    <property type="entry name" value="Dit-like_N"/>
</dbReference>
<evidence type="ECO:0000313" key="4">
    <source>
        <dbReference type="Proteomes" id="UP000011988"/>
    </source>
</evidence>
<evidence type="ECO:0000313" key="3">
    <source>
        <dbReference type="EMBL" id="EMJ91261.1"/>
    </source>
</evidence>
<comment type="caution">
    <text evidence="3">The sequence shown here is derived from an EMBL/GenBank/DDBJ whole genome shotgun (WGS) entry which is preliminary data.</text>
</comment>
<feature type="domain" description="Dit-like phage tail protein N-terminal" evidence="2">
    <location>
        <begin position="23"/>
        <end position="177"/>
    </location>
</feature>
<organism evidence="3 4">
    <name type="scientific">Leptospira alstonii serovar Sichuan str. 79601</name>
    <dbReference type="NCBI Taxonomy" id="1218565"/>
    <lineage>
        <taxon>Bacteria</taxon>
        <taxon>Pseudomonadati</taxon>
        <taxon>Spirochaetota</taxon>
        <taxon>Spirochaetia</taxon>
        <taxon>Leptospirales</taxon>
        <taxon>Leptospiraceae</taxon>
        <taxon>Leptospira</taxon>
    </lineage>
</organism>
<dbReference type="Pfam" id="PF21821">
    <property type="entry name" value="Dit_like"/>
    <property type="match status" value="1"/>
</dbReference>
<accession>M6CKX2</accession>
<feature type="region of interest" description="Disordered" evidence="1">
    <location>
        <begin position="179"/>
        <end position="212"/>
    </location>
</feature>
<reference evidence="3 4" key="1">
    <citation type="submission" date="2013-01" db="EMBL/GenBank/DDBJ databases">
        <authorList>
            <person name="Harkins D.M."/>
            <person name="Durkin A.S."/>
            <person name="Brinkac L.M."/>
            <person name="Haft D.H."/>
            <person name="Selengut J.D."/>
            <person name="Sanka R."/>
            <person name="DePew J."/>
            <person name="Purushe J."/>
            <person name="Galloway R.L."/>
            <person name="Vinetz J.M."/>
            <person name="Sutton G.G."/>
            <person name="Nierman W.C."/>
            <person name="Fouts D.E."/>
        </authorList>
    </citation>
    <scope>NUCLEOTIDE SEQUENCE [LARGE SCALE GENOMIC DNA]</scope>
    <source>
        <strain evidence="3 4">79601</strain>
    </source>
</reference>
<name>M6CKX2_9LEPT</name>
<protein>
    <recommendedName>
        <fullName evidence="2">Dit-like phage tail protein N-terminal domain-containing protein</fullName>
    </recommendedName>
</protein>